<dbReference type="Gene3D" id="3.40.50.200">
    <property type="entry name" value="Peptidase S8/S53 domain"/>
    <property type="match status" value="2"/>
</dbReference>
<dbReference type="RefSeq" id="WP_161743123.1">
    <property type="nucleotide sequence ID" value="NZ_JAAAMV010000005.1"/>
</dbReference>
<evidence type="ECO:0000256" key="5">
    <source>
        <dbReference type="ARBA" id="ARBA00022729"/>
    </source>
</evidence>
<gene>
    <name evidence="12" type="ORF">GT019_10650</name>
</gene>
<evidence type="ECO:0000256" key="3">
    <source>
        <dbReference type="ARBA" id="ARBA00022525"/>
    </source>
</evidence>
<dbReference type="InterPro" id="IPR036852">
    <property type="entry name" value="Peptidase_S8/S53_dom_sf"/>
</dbReference>
<keyword evidence="3" id="KW-0964">Secreted</keyword>
<dbReference type="PROSITE" id="PS51892">
    <property type="entry name" value="SUBTILASE"/>
    <property type="match status" value="1"/>
</dbReference>
<evidence type="ECO:0000256" key="2">
    <source>
        <dbReference type="ARBA" id="ARBA00022512"/>
    </source>
</evidence>
<feature type="active site" description="Charge relay system" evidence="8">
    <location>
        <position position="622"/>
    </location>
</feature>
<keyword evidence="13" id="KW-1185">Reference proteome</keyword>
<dbReference type="InterPro" id="IPR023827">
    <property type="entry name" value="Peptidase_S8_Asp-AS"/>
</dbReference>
<dbReference type="InterPro" id="IPR034213">
    <property type="entry name" value="S8_Vpr-like"/>
</dbReference>
<feature type="signal peptide" evidence="10">
    <location>
        <begin position="1"/>
        <end position="32"/>
    </location>
</feature>
<evidence type="ECO:0000256" key="6">
    <source>
        <dbReference type="ARBA" id="ARBA00022801"/>
    </source>
</evidence>
<evidence type="ECO:0000259" key="11">
    <source>
        <dbReference type="PROSITE" id="PS51272"/>
    </source>
</evidence>
<evidence type="ECO:0000256" key="8">
    <source>
        <dbReference type="PROSITE-ProRule" id="PRU01240"/>
    </source>
</evidence>
<dbReference type="PANTHER" id="PTHR43806:SF65">
    <property type="entry name" value="SERINE PROTEASE APRX"/>
    <property type="match status" value="1"/>
</dbReference>
<dbReference type="Gene3D" id="3.50.30.30">
    <property type="match status" value="1"/>
</dbReference>
<dbReference type="PROSITE" id="PS00136">
    <property type="entry name" value="SUBTILASE_ASP"/>
    <property type="match status" value="1"/>
</dbReference>
<dbReference type="SUPFAM" id="SSF52743">
    <property type="entry name" value="Subtilisin-like"/>
    <property type="match status" value="1"/>
</dbReference>
<dbReference type="Pfam" id="PF02225">
    <property type="entry name" value="PA"/>
    <property type="match status" value="1"/>
</dbReference>
<keyword evidence="6 8" id="KW-0378">Hydrolase</keyword>
<dbReference type="InterPro" id="IPR023828">
    <property type="entry name" value="Peptidase_S8_Ser-AS"/>
</dbReference>
<feature type="domain" description="SLH" evidence="11">
    <location>
        <begin position="1207"/>
        <end position="1266"/>
    </location>
</feature>
<feature type="active site" description="Charge relay system" evidence="8">
    <location>
        <position position="266"/>
    </location>
</feature>
<dbReference type="PROSITE" id="PS00137">
    <property type="entry name" value="SUBTILASE_HIS"/>
    <property type="match status" value="1"/>
</dbReference>
<evidence type="ECO:0000256" key="7">
    <source>
        <dbReference type="ARBA" id="ARBA00022825"/>
    </source>
</evidence>
<evidence type="ECO:0000313" key="12">
    <source>
        <dbReference type="EMBL" id="NBD24330.1"/>
    </source>
</evidence>
<dbReference type="PROSITE" id="PS00138">
    <property type="entry name" value="SUBTILASE_SER"/>
    <property type="match status" value="1"/>
</dbReference>
<dbReference type="InterPro" id="IPR046450">
    <property type="entry name" value="PA_dom_sf"/>
</dbReference>
<dbReference type="InterPro" id="IPR001119">
    <property type="entry name" value="SLH_dom"/>
</dbReference>
<evidence type="ECO:0000256" key="4">
    <source>
        <dbReference type="ARBA" id="ARBA00022670"/>
    </source>
</evidence>
<dbReference type="InterPro" id="IPR050131">
    <property type="entry name" value="Peptidase_S8_subtilisin-like"/>
</dbReference>
<dbReference type="EMBL" id="JAAAMV010000005">
    <property type="protein sequence ID" value="NBD24330.1"/>
    <property type="molecule type" value="Genomic_DNA"/>
</dbReference>
<keyword evidence="5 10" id="KW-0732">Signal</keyword>
<keyword evidence="7 8" id="KW-0720">Serine protease</keyword>
<comment type="caution">
    <text evidence="12">The sequence shown here is derived from an EMBL/GenBank/DDBJ whole genome shotgun (WGS) entry which is preliminary data.</text>
</comment>
<evidence type="ECO:0000313" key="13">
    <source>
        <dbReference type="Proteomes" id="UP000665561"/>
    </source>
</evidence>
<dbReference type="InterPro" id="IPR022398">
    <property type="entry name" value="Peptidase_S8_His-AS"/>
</dbReference>
<evidence type="ECO:0000256" key="10">
    <source>
        <dbReference type="SAM" id="SignalP"/>
    </source>
</evidence>
<feature type="active site" description="Charge relay system" evidence="8">
    <location>
        <position position="223"/>
    </location>
</feature>
<feature type="chain" id="PRO_5047071700" evidence="10">
    <location>
        <begin position="33"/>
        <end position="1395"/>
    </location>
</feature>
<dbReference type="SUPFAM" id="SSF52025">
    <property type="entry name" value="PA domain"/>
    <property type="match status" value="1"/>
</dbReference>
<dbReference type="CDD" id="cd07474">
    <property type="entry name" value="Peptidases_S8_subtilisin_Vpr-like"/>
    <property type="match status" value="1"/>
</dbReference>
<sequence>MKRSLLKTSLSLATVSVLAGSLVATSLPAAHAAPKEPTFITKEGLEAVTRLLQEAGPEAATRAAAPGEAFVADDIDTASAEDINVIVQFSGQPAAVGQYAAKLGYGALAKKATVATVQTEQDAFVRSAQAKSVPFKVDRRFNTVLNGMEITVRADRIPQLAKLPGVKSIHKNVLYYPADVTDSYQAAAAGSSTIDTVPLEQIGVLKAWERGYTGKGLKVGVIDTGIDYKHPDLVGNYVEGGGYDAVNQDDDPYEDLPDGDYEGSYHGTHVSGTIAGTASNATANHVQKGVAYDAKLYAYKVLGPDGGTSAQVIDGIEHAVEDKMDVINLSLGSDLEKDPDSPDSAAVNNAVLAGVVAVVANGNAGAGNQYYYSMGSPASSQLAISVGATTSDSIRVAGGVRSEVGSLANEAQTDLMSWTTDEEDFNAMFGAGPIQGVYVGLGSNDDYEGLDKAFLADKIVFISRGNLTFDEKAKIAAKHGAKAAVIFNGNAVDPNVNVPDLSDDIKDRNGPIGPIGFLGDSYDYIPTFDMAGKTGRALARALQADPTQTLKFTMKNDFAKTTVAGERMADFSSRGPNSDGNYGIKPDLSAPGVQIFSSVPAYGAANPDASYDKAYAKLSGTSMATPHVAGLALLIKQAHPRWTPTDIRAALANTSEKLVDEEATPYDVYSQGAGQVDVMNAIDTRAIIESLDEITIYDDKMNPTTIPSEASSVSFGKIKPGDAAVKKPLRVKNLSNASVTYNAKVVMHPSVTSDAHHPIPTPDVRAIVAKLDGLTGNQITVGPASAFEFNLSAAAIGQAQTGVYEGEVLLESAGLPSLHLPFVIHVGAASDDNDFPIQNLTLSSPTVSKDAPIDITASLPKGKINHLYAAVYDMNDQPMGLVAEYYDTDEDKDVLNPLPSTFTIPEFDGSYNMGIYVNDGNKANAYLPEGRYKLAVVGSVYNADYELVDQSVAYKTFYMSGEAGEPTPPTDPPTSPPIYGTNPVTPSEAAYNKEVAASVIAKGQTGIAITPQSSVEGTQLAVSVTDADLQKAITGAKSPVALTIGAASDNAVSAQLKLTAAQVKTLKEAGLEGVIVFSWNDASIALPLSALAQAAEGADVAISIKQDEASKAEFAKQAADAVILGTPYVFEASSVSGGVTAPLKLKADEVAVRSFLIEKGTDASAAGALYLDGGKLYPVPARIAQASDGASIVTIERPGFSTYAAASRHVAFADIDKSWAREEIQTLADKFLLNGTSEHAFSPKANVTRAQFASMLVRALGLQAQTTAAPFADVKGGDWFASDVATAYAAGLVTGAEGQFKPNAAITRQDLTVMLARAIKLIDLQPSNTGGPRAYADAATFGGYAAASIQLVTDAGLMKGVELKGVSYFQPAEATTREAAAKVLHDLLQAAKRMN</sequence>
<dbReference type="Pfam" id="PF00395">
    <property type="entry name" value="SLH"/>
    <property type="match status" value="2"/>
</dbReference>
<evidence type="ECO:0000256" key="1">
    <source>
        <dbReference type="ARBA" id="ARBA00011073"/>
    </source>
</evidence>
<evidence type="ECO:0000256" key="9">
    <source>
        <dbReference type="RuleBase" id="RU003355"/>
    </source>
</evidence>
<reference evidence="12 13" key="1">
    <citation type="submission" date="2020-01" db="EMBL/GenBank/DDBJ databases">
        <title>Paenibacillus soybeanensis sp. nov. isolated from the nodules of soybean (Glycine max(L.) Merr).</title>
        <authorList>
            <person name="Wang H."/>
        </authorList>
    </citation>
    <scope>NUCLEOTIDE SEQUENCE [LARGE SCALE GENOMIC DNA]</scope>
    <source>
        <strain evidence="12 13">T1</strain>
    </source>
</reference>
<dbReference type="PANTHER" id="PTHR43806">
    <property type="entry name" value="PEPTIDASE S8"/>
    <property type="match status" value="1"/>
</dbReference>
<dbReference type="InterPro" id="IPR000209">
    <property type="entry name" value="Peptidase_S8/S53_dom"/>
</dbReference>
<dbReference type="PROSITE" id="PS51272">
    <property type="entry name" value="SLH"/>
    <property type="match status" value="3"/>
</dbReference>
<dbReference type="Pfam" id="PF00082">
    <property type="entry name" value="Peptidase_S8"/>
    <property type="match status" value="1"/>
</dbReference>
<dbReference type="InterPro" id="IPR015500">
    <property type="entry name" value="Peptidase_S8_subtilisin-rel"/>
</dbReference>
<protein>
    <submittedName>
        <fullName evidence="12">S8 family serine peptidase</fullName>
    </submittedName>
</protein>
<organism evidence="12 13">
    <name type="scientific">Paenibacillus glycinis</name>
    <dbReference type="NCBI Taxonomy" id="2697035"/>
    <lineage>
        <taxon>Bacteria</taxon>
        <taxon>Bacillati</taxon>
        <taxon>Bacillota</taxon>
        <taxon>Bacilli</taxon>
        <taxon>Bacillales</taxon>
        <taxon>Paenibacillaceae</taxon>
        <taxon>Paenibacillus</taxon>
    </lineage>
</organism>
<keyword evidence="2" id="KW-0134">Cell wall</keyword>
<accession>A0ABW9XNV9</accession>
<comment type="similarity">
    <text evidence="1 8 9">Belongs to the peptidase S8 family.</text>
</comment>
<feature type="domain" description="SLH" evidence="11">
    <location>
        <begin position="1267"/>
        <end position="1329"/>
    </location>
</feature>
<dbReference type="Proteomes" id="UP000665561">
    <property type="component" value="Unassembled WGS sequence"/>
</dbReference>
<dbReference type="PRINTS" id="PR00723">
    <property type="entry name" value="SUBTILISIN"/>
</dbReference>
<proteinExistence type="inferred from homology"/>
<dbReference type="InterPro" id="IPR003137">
    <property type="entry name" value="PA_domain"/>
</dbReference>
<name>A0ABW9XNV9_9BACL</name>
<keyword evidence="4 8" id="KW-0645">Protease</keyword>
<feature type="domain" description="SLH" evidence="11">
    <location>
        <begin position="1332"/>
        <end position="1395"/>
    </location>
</feature>